<dbReference type="InterPro" id="IPR026590">
    <property type="entry name" value="Ssirtuin_cat_dom"/>
</dbReference>
<evidence type="ECO:0000256" key="3">
    <source>
        <dbReference type="ARBA" id="ARBA00022679"/>
    </source>
</evidence>
<dbReference type="PROSITE" id="PS50305">
    <property type="entry name" value="SIRTUIN"/>
    <property type="match status" value="1"/>
</dbReference>
<feature type="binding site" evidence="7">
    <location>
        <position position="250"/>
    </location>
    <ligand>
        <name>Zn(2+)</name>
        <dbReference type="ChEBI" id="CHEBI:29105"/>
    </ligand>
</feature>
<dbReference type="EMBL" id="BDEQ01000001">
    <property type="protein sequence ID" value="GAT97172.1"/>
    <property type="molecule type" value="Genomic_DNA"/>
</dbReference>
<dbReference type="VEuPathDB" id="AmoebaDB:KM1_094570"/>
<organism evidence="9 10">
    <name type="scientific">Entamoeba histolytica</name>
    <dbReference type="NCBI Taxonomy" id="5759"/>
    <lineage>
        <taxon>Eukaryota</taxon>
        <taxon>Amoebozoa</taxon>
        <taxon>Evosea</taxon>
        <taxon>Archamoebae</taxon>
        <taxon>Mastigamoebida</taxon>
        <taxon>Entamoebidae</taxon>
        <taxon>Entamoeba</taxon>
    </lineage>
</organism>
<feature type="binding site" evidence="7">
    <location>
        <position position="223"/>
    </location>
    <ligand>
        <name>Zn(2+)</name>
        <dbReference type="ChEBI" id="CHEBI:29105"/>
    </ligand>
</feature>
<comment type="similarity">
    <text evidence="2">Belongs to the sirtuin family.</text>
</comment>
<proteinExistence type="inferred from homology"/>
<dbReference type="Gene3D" id="3.30.1600.10">
    <property type="entry name" value="SIR2/SIRT2 'Small Domain"/>
    <property type="match status" value="1"/>
</dbReference>
<dbReference type="Gene3D" id="3.40.50.1220">
    <property type="entry name" value="TPP-binding domain"/>
    <property type="match status" value="1"/>
</dbReference>
<dbReference type="GO" id="GO:0046872">
    <property type="term" value="F:metal ion binding"/>
    <property type="evidence" value="ECO:0007669"/>
    <property type="project" value="UniProtKB-KW"/>
</dbReference>
<dbReference type="VEuPathDB" id="AmoebaDB:EHI7A_190330"/>
<dbReference type="PANTHER" id="PTHR11085:SF6">
    <property type="entry name" value="NAD-DEPENDENT PROTEIN DEACETYLASE SIRTUIN-2"/>
    <property type="match status" value="1"/>
</dbReference>
<feature type="domain" description="Deacetylase sirtuin-type" evidence="8">
    <location>
        <begin position="83"/>
        <end position="344"/>
    </location>
</feature>
<dbReference type="VEuPathDB" id="AmoebaDB:EHI8A_221790"/>
<sequence>MSIEECQHLPKQIYELKLKTFSFKCECGQLTECVCVTCRKPMCEECREKHEHPVSCGTKGGYCKECKREIPKEKVQKLYDTLPLFLPKNAKGFGLFMKYRKPSNVVVMAGAGISTSAGIPDFRTPGTGLYDNLEAYNLPFPTAVFDINYFKSNPKPFYTIASELMPGLGKYFPTPTHYFLTYLNKLGYISMLFTQNIDGLEIQSGFPNEKLVMAHGNYYSGHCLKCKKSFKQSYFIDNVRDGKVCYCDSCKGLVKPDIVFFGEGLPQQFFNNFEKVEECDLLIVLGTSLLVQPFASLIDLTKKNTPRVYINMKDFNSFNKINDLQIIGKCDESILEIAEYMGIGDDFKKYLEEQQLKLN</sequence>
<evidence type="ECO:0000256" key="4">
    <source>
        <dbReference type="ARBA" id="ARBA00022723"/>
    </source>
</evidence>
<dbReference type="OMA" id="YCQVPDC"/>
<dbReference type="Pfam" id="PF02146">
    <property type="entry name" value="SIR2"/>
    <property type="match status" value="1"/>
</dbReference>
<evidence type="ECO:0000259" key="8">
    <source>
        <dbReference type="PROSITE" id="PS50305"/>
    </source>
</evidence>
<dbReference type="VEuPathDB" id="AmoebaDB:EHI_201210"/>
<dbReference type="GO" id="GO:0005634">
    <property type="term" value="C:nucleus"/>
    <property type="evidence" value="ECO:0007669"/>
    <property type="project" value="TreeGrafter"/>
</dbReference>
<dbReference type="VEuPathDB" id="AmoebaDB:EHI5A_121250"/>
<dbReference type="InterPro" id="IPR029035">
    <property type="entry name" value="DHS-like_NAD/FAD-binding_dom"/>
</dbReference>
<evidence type="ECO:0000256" key="5">
    <source>
        <dbReference type="ARBA" id="ARBA00022833"/>
    </source>
</evidence>
<dbReference type="SUPFAM" id="SSF52467">
    <property type="entry name" value="DHS-like NAD/FAD-binding domain"/>
    <property type="match status" value="1"/>
</dbReference>
<keyword evidence="5 7" id="KW-0862">Zinc</keyword>
<comment type="caution">
    <text evidence="9">The sequence shown here is derived from an EMBL/GenBank/DDBJ whole genome shotgun (WGS) entry which is preliminary data.</text>
</comment>
<dbReference type="GO" id="GO:0017136">
    <property type="term" value="F:histone deacetylase activity, NAD-dependent"/>
    <property type="evidence" value="ECO:0007669"/>
    <property type="project" value="TreeGrafter"/>
</dbReference>
<dbReference type="AlphaFoldDB" id="A0A5K1UZ21"/>
<evidence type="ECO:0000256" key="7">
    <source>
        <dbReference type="PROSITE-ProRule" id="PRU00236"/>
    </source>
</evidence>
<dbReference type="PANTHER" id="PTHR11085">
    <property type="entry name" value="NAD-DEPENDENT PROTEIN DEACYLASE SIRTUIN-5, MITOCHONDRIAL-RELATED"/>
    <property type="match status" value="1"/>
</dbReference>
<keyword evidence="4 7" id="KW-0479">Metal-binding</keyword>
<dbReference type="GO" id="GO:0070403">
    <property type="term" value="F:NAD+ binding"/>
    <property type="evidence" value="ECO:0007669"/>
    <property type="project" value="InterPro"/>
</dbReference>
<dbReference type="InterPro" id="IPR050134">
    <property type="entry name" value="NAD-dep_sirtuin_deacylases"/>
</dbReference>
<accession>A0A5K1UZ21</accession>
<name>A0A5K1UZ21_ENTHI</name>
<keyword evidence="3" id="KW-0808">Transferase</keyword>
<feature type="active site" description="Proton acceptor" evidence="7">
    <location>
        <position position="215"/>
    </location>
</feature>
<evidence type="ECO:0000256" key="6">
    <source>
        <dbReference type="ARBA" id="ARBA00023027"/>
    </source>
</evidence>
<evidence type="ECO:0000313" key="9">
    <source>
        <dbReference type="EMBL" id="GAT97172.1"/>
    </source>
</evidence>
<gene>
    <name evidence="9" type="ORF">CL6EHI_201210</name>
</gene>
<protein>
    <submittedName>
        <fullName evidence="9">Sir2 family transcriptional regulator putative</fullName>
    </submittedName>
</protein>
<evidence type="ECO:0000256" key="1">
    <source>
        <dbReference type="ARBA" id="ARBA00001947"/>
    </source>
</evidence>
<dbReference type="InterPro" id="IPR003000">
    <property type="entry name" value="Sirtuin"/>
</dbReference>
<feature type="binding site" evidence="7">
    <location>
        <position position="226"/>
    </location>
    <ligand>
        <name>Zn(2+)</name>
        <dbReference type="ChEBI" id="CHEBI:29105"/>
    </ligand>
</feature>
<evidence type="ECO:0000256" key="2">
    <source>
        <dbReference type="ARBA" id="ARBA00006988"/>
    </source>
</evidence>
<evidence type="ECO:0000313" key="10">
    <source>
        <dbReference type="Proteomes" id="UP000078387"/>
    </source>
</evidence>
<keyword evidence="6" id="KW-0520">NAD</keyword>
<dbReference type="InterPro" id="IPR026591">
    <property type="entry name" value="Sirtuin_cat_small_dom_sf"/>
</dbReference>
<comment type="cofactor">
    <cofactor evidence="1">
        <name>Zn(2+)</name>
        <dbReference type="ChEBI" id="CHEBI:29105"/>
    </cofactor>
</comment>
<reference evidence="9 10" key="1">
    <citation type="submission" date="2016-05" db="EMBL/GenBank/DDBJ databases">
        <title>First whole genome sequencing of Entamoeba histolytica HM1:IMSS-clone-6.</title>
        <authorList>
            <person name="Mukherjee Avik.K."/>
            <person name="Izumyama S."/>
            <person name="Nakada-Tsukui K."/>
            <person name="Nozaki T."/>
        </authorList>
    </citation>
    <scope>NUCLEOTIDE SEQUENCE [LARGE SCALE GENOMIC DNA]</scope>
    <source>
        <strain evidence="9 10">HM1:IMSS clone 6</strain>
    </source>
</reference>
<dbReference type="Proteomes" id="UP000078387">
    <property type="component" value="Unassembled WGS sequence"/>
</dbReference>
<feature type="binding site" evidence="7">
    <location>
        <position position="245"/>
    </location>
    <ligand>
        <name>Zn(2+)</name>
        <dbReference type="ChEBI" id="CHEBI:29105"/>
    </ligand>
</feature>